<feature type="region of interest" description="Disordered" evidence="1">
    <location>
        <begin position="209"/>
        <end position="244"/>
    </location>
</feature>
<accession>A0A0C9WHK4</accession>
<dbReference type="EMBL" id="KN839020">
    <property type="protein sequence ID" value="KIJ91349.1"/>
    <property type="molecule type" value="Genomic_DNA"/>
</dbReference>
<protein>
    <submittedName>
        <fullName evidence="2">Uncharacterized protein</fullName>
    </submittedName>
</protein>
<evidence type="ECO:0000256" key="1">
    <source>
        <dbReference type="SAM" id="MobiDB-lite"/>
    </source>
</evidence>
<reference evidence="2 3" key="1">
    <citation type="submission" date="2014-04" db="EMBL/GenBank/DDBJ databases">
        <authorList>
            <consortium name="DOE Joint Genome Institute"/>
            <person name="Kuo A."/>
            <person name="Kohler A."/>
            <person name="Nagy L.G."/>
            <person name="Floudas D."/>
            <person name="Copeland A."/>
            <person name="Barry K.W."/>
            <person name="Cichocki N."/>
            <person name="Veneault-Fourrey C."/>
            <person name="LaButti K."/>
            <person name="Lindquist E.A."/>
            <person name="Lipzen A."/>
            <person name="Lundell T."/>
            <person name="Morin E."/>
            <person name="Murat C."/>
            <person name="Sun H."/>
            <person name="Tunlid A."/>
            <person name="Henrissat B."/>
            <person name="Grigoriev I.V."/>
            <person name="Hibbett D.S."/>
            <person name="Martin F."/>
            <person name="Nordberg H.P."/>
            <person name="Cantor M.N."/>
            <person name="Hua S.X."/>
        </authorList>
    </citation>
    <scope>NUCLEOTIDE SEQUENCE [LARGE SCALE GENOMIC DNA]</scope>
    <source>
        <strain evidence="2 3">LaAM-08-1</strain>
    </source>
</reference>
<sequence>MFVGPTASSLSGNMWGPHTTVHHQFTDDTHPPFSTRWANTAQHPTPTHSPTPTPFANRAKRKPGDHGFAPDANLQTRSSNERCLRVAQNHRPPLVRVQPPHTFSHPFRQYCPAHHFTPNMHSPTPTRFAKRAKFKPGNHGFALDANPQTHSGNERRLWVTQVTLPPISLSPRIDTFSRTTAHHQFAFGTHTFPHPFCQHHTPRIVSHLTRAHHPHSIRKQAQRKPHPPTPFLQKQDLAAHRHIQ</sequence>
<organism evidence="2 3">
    <name type="scientific">Laccaria amethystina LaAM-08-1</name>
    <dbReference type="NCBI Taxonomy" id="1095629"/>
    <lineage>
        <taxon>Eukaryota</taxon>
        <taxon>Fungi</taxon>
        <taxon>Dikarya</taxon>
        <taxon>Basidiomycota</taxon>
        <taxon>Agaricomycotina</taxon>
        <taxon>Agaricomycetes</taxon>
        <taxon>Agaricomycetidae</taxon>
        <taxon>Agaricales</taxon>
        <taxon>Agaricineae</taxon>
        <taxon>Hydnangiaceae</taxon>
        <taxon>Laccaria</taxon>
    </lineage>
</organism>
<feature type="region of interest" description="Disordered" evidence="1">
    <location>
        <begin position="33"/>
        <end position="79"/>
    </location>
</feature>
<proteinExistence type="predicted"/>
<name>A0A0C9WHK4_9AGAR</name>
<dbReference type="AlphaFoldDB" id="A0A0C9WHK4"/>
<evidence type="ECO:0000313" key="2">
    <source>
        <dbReference type="EMBL" id="KIJ91349.1"/>
    </source>
</evidence>
<reference evidence="3" key="2">
    <citation type="submission" date="2015-01" db="EMBL/GenBank/DDBJ databases">
        <title>Evolutionary Origins and Diversification of the Mycorrhizal Mutualists.</title>
        <authorList>
            <consortium name="DOE Joint Genome Institute"/>
            <consortium name="Mycorrhizal Genomics Consortium"/>
            <person name="Kohler A."/>
            <person name="Kuo A."/>
            <person name="Nagy L.G."/>
            <person name="Floudas D."/>
            <person name="Copeland A."/>
            <person name="Barry K.W."/>
            <person name="Cichocki N."/>
            <person name="Veneault-Fourrey C."/>
            <person name="LaButti K."/>
            <person name="Lindquist E.A."/>
            <person name="Lipzen A."/>
            <person name="Lundell T."/>
            <person name="Morin E."/>
            <person name="Murat C."/>
            <person name="Riley R."/>
            <person name="Ohm R."/>
            <person name="Sun H."/>
            <person name="Tunlid A."/>
            <person name="Henrissat B."/>
            <person name="Grigoriev I.V."/>
            <person name="Hibbett D.S."/>
            <person name="Martin F."/>
        </authorList>
    </citation>
    <scope>NUCLEOTIDE SEQUENCE [LARGE SCALE GENOMIC DNA]</scope>
    <source>
        <strain evidence="3">LaAM-08-1</strain>
    </source>
</reference>
<feature type="compositionally biased region" description="Basic residues" evidence="1">
    <location>
        <begin position="209"/>
        <end position="226"/>
    </location>
</feature>
<keyword evidence="3" id="KW-1185">Reference proteome</keyword>
<evidence type="ECO:0000313" key="3">
    <source>
        <dbReference type="Proteomes" id="UP000054477"/>
    </source>
</evidence>
<dbReference type="Proteomes" id="UP000054477">
    <property type="component" value="Unassembled WGS sequence"/>
</dbReference>
<dbReference type="HOGENOM" id="CLU_1138154_0_0_1"/>
<gene>
    <name evidence="2" type="ORF">K443DRAFT_14478</name>
</gene>